<protein>
    <submittedName>
        <fullName evidence="2">Ipa protein</fullName>
    </submittedName>
</protein>
<accession>A0A9P8Y453</accession>
<proteinExistence type="predicted"/>
<feature type="region of interest" description="Disordered" evidence="1">
    <location>
        <begin position="568"/>
        <end position="619"/>
    </location>
</feature>
<dbReference type="EMBL" id="JAGTJQ010000006">
    <property type="protein sequence ID" value="KAH7029015.1"/>
    <property type="molecule type" value="Genomic_DNA"/>
</dbReference>
<evidence type="ECO:0000313" key="2">
    <source>
        <dbReference type="EMBL" id="KAH7029015.1"/>
    </source>
</evidence>
<dbReference type="OrthoDB" id="2922289at2759"/>
<keyword evidence="3" id="KW-1185">Reference proteome</keyword>
<dbReference type="RefSeq" id="XP_046011303.1">
    <property type="nucleotide sequence ID" value="XM_046158832.1"/>
</dbReference>
<dbReference type="PANTHER" id="PTHR40788">
    <property type="entry name" value="CLR5 DOMAIN-CONTAINING PROTEIN-RELATED"/>
    <property type="match status" value="1"/>
</dbReference>
<dbReference type="AlphaFoldDB" id="A0A9P8Y453"/>
<name>A0A9P8Y453_9PEZI</name>
<reference evidence="2" key="1">
    <citation type="journal article" date="2021" name="Nat. Commun.">
        <title>Genetic determinants of endophytism in the Arabidopsis root mycobiome.</title>
        <authorList>
            <person name="Mesny F."/>
            <person name="Miyauchi S."/>
            <person name="Thiergart T."/>
            <person name="Pickel B."/>
            <person name="Atanasova L."/>
            <person name="Karlsson M."/>
            <person name="Huettel B."/>
            <person name="Barry K.W."/>
            <person name="Haridas S."/>
            <person name="Chen C."/>
            <person name="Bauer D."/>
            <person name="Andreopoulos W."/>
            <person name="Pangilinan J."/>
            <person name="LaButti K."/>
            <person name="Riley R."/>
            <person name="Lipzen A."/>
            <person name="Clum A."/>
            <person name="Drula E."/>
            <person name="Henrissat B."/>
            <person name="Kohler A."/>
            <person name="Grigoriev I.V."/>
            <person name="Martin F.M."/>
            <person name="Hacquard S."/>
        </authorList>
    </citation>
    <scope>NUCLEOTIDE SEQUENCE</scope>
    <source>
        <strain evidence="2">MPI-CAGE-CH-0230</strain>
    </source>
</reference>
<dbReference type="PANTHER" id="PTHR40788:SF1">
    <property type="entry name" value="IPA PROTEIN"/>
    <property type="match status" value="1"/>
</dbReference>
<sequence>MAEASPDFLVEIHQDLARKWKLHGAKIEKIWRSMDQKTRLEAIKAGAADGVVLKNPSDSSLGNVHKFIPEWNTQEVAAAESDFLLDMLRYRATKTLEDQYHAGFNGRPGDYELIVHSMQKKNLRHKEPFEDCYTFFMDGERYGHSYKVKLDKEGTLKAFGPAIKAGVCVPQAVGELVLTRQTYLLQCLNIIIGDILDLGSKTRNTKNVAKRTLDSATESLAKMGIQNSTKADLPDVISTAADQSSALEARLDLLRTEPVALEHAVNCAFYTRPEIVPDERGRSMPSLHDKFISGAVLDAVLGAVKNAATWRYVSRILDLYSTETDKALKATVAQELANICNQEYLRCQNALKRALATSLGTKWFKRLSNGSDNGVARLAIKGDPTLLLREDPLLHHLLRLCQPDTTATKAIDWIQQLDGLRQSHPMDWERLVSVAYYALGDLITIVLFTQSLGQAISVPAFSRKKGQQFVAESSKLETEMNKIKPELDLTEFAAPLEMLLEPGMAEQALKKLDDFIVDKSGAQIGFLYEDLISGCVQNLEAIKENSSKGSGDQRDAFVPLPAADTATTAQAQIQQRREKAKTRPTQSSTLAITTPAEGTKAADKDNIETTEQSAEPRVSVKGTTAKTFATIFSKSEKRSPITWTAFEAAMGDCGFAVVPKQGSIYTFELPSTNVAENDAGLGKNATAAGDNKGTVSHSTGYSSITTHRPHQSIIEGYDLLYLASRLRRRFGWSASTFEVSS</sequence>
<gene>
    <name evidence="2" type="ORF">B0I36DRAFT_363617</name>
</gene>
<feature type="compositionally biased region" description="Polar residues" evidence="1">
    <location>
        <begin position="583"/>
        <end position="592"/>
    </location>
</feature>
<organism evidence="2 3">
    <name type="scientific">Microdochium trichocladiopsis</name>
    <dbReference type="NCBI Taxonomy" id="1682393"/>
    <lineage>
        <taxon>Eukaryota</taxon>
        <taxon>Fungi</taxon>
        <taxon>Dikarya</taxon>
        <taxon>Ascomycota</taxon>
        <taxon>Pezizomycotina</taxon>
        <taxon>Sordariomycetes</taxon>
        <taxon>Xylariomycetidae</taxon>
        <taxon>Xylariales</taxon>
        <taxon>Microdochiaceae</taxon>
        <taxon>Microdochium</taxon>
    </lineage>
</organism>
<evidence type="ECO:0000256" key="1">
    <source>
        <dbReference type="SAM" id="MobiDB-lite"/>
    </source>
</evidence>
<comment type="caution">
    <text evidence="2">The sequence shown here is derived from an EMBL/GenBank/DDBJ whole genome shotgun (WGS) entry which is preliminary data.</text>
</comment>
<dbReference type="GeneID" id="70188378"/>
<evidence type="ECO:0000313" key="3">
    <source>
        <dbReference type="Proteomes" id="UP000756346"/>
    </source>
</evidence>
<dbReference type="Proteomes" id="UP000756346">
    <property type="component" value="Unassembled WGS sequence"/>
</dbReference>